<evidence type="ECO:0000313" key="5">
    <source>
        <dbReference type="Proteomes" id="UP000654471"/>
    </source>
</evidence>
<gene>
    <name evidence="4" type="ORF">GCM10010211_72400</name>
</gene>
<dbReference type="Pfam" id="PF00534">
    <property type="entry name" value="Glycos_transf_1"/>
    <property type="match status" value="1"/>
</dbReference>
<proteinExistence type="predicted"/>
<accession>A0ABQ2VLJ7</accession>
<protein>
    <recommendedName>
        <fullName evidence="1">D-inositol 3-phosphate glycosyltransferase</fullName>
    </recommendedName>
</protein>
<dbReference type="Gene3D" id="3.40.50.2000">
    <property type="entry name" value="Glycogen Phosphorylase B"/>
    <property type="match status" value="2"/>
</dbReference>
<name>A0ABQ2VLJ7_9ACTN</name>
<evidence type="ECO:0000256" key="1">
    <source>
        <dbReference type="ARBA" id="ARBA00021292"/>
    </source>
</evidence>
<sequence length="389" mass="43158">MTKSNAAGPRDIFFVSNSVNELGGITSWSHQMARLFVEQGHRVHVVGIVPPPEGRVHELAADLPYETTTLYDVHPPSVRPVRGLKDKLNLVEQRRRTAREAGMHEQAAKMSALFRAARPGGIVIVTQVWAMEWVALADTAGLAVIGMSHESFETCRRSSRFARVKRFYQDVDRMLPLTREDADQWIRQRMDNVGFMPNPLPFFPDVPSDRSRKVVASIGRLHEEKGVDLLLEAWAKVASQHPDWTLRIYGSGEEADALRKQAAELGVTNSVEWMGRTSDVAGALRESAVFALSSRGEGFPLAPMEAMATAVPCVAFDVAPGVREIITDGTDGFLAPPGNVTEFARHLDALMSDKELRDTMGEAARENIQRFSTDEIVGRWEALFALVER</sequence>
<evidence type="ECO:0000259" key="3">
    <source>
        <dbReference type="Pfam" id="PF00534"/>
    </source>
</evidence>
<keyword evidence="2" id="KW-0808">Transferase</keyword>
<keyword evidence="5" id="KW-1185">Reference proteome</keyword>
<comment type="caution">
    <text evidence="4">The sequence shown here is derived from an EMBL/GenBank/DDBJ whole genome shotgun (WGS) entry which is preliminary data.</text>
</comment>
<dbReference type="RefSeq" id="WP_189307360.1">
    <property type="nucleotide sequence ID" value="NZ_BMRP01000046.1"/>
</dbReference>
<reference evidence="5" key="1">
    <citation type="journal article" date="2019" name="Int. J. Syst. Evol. Microbiol.">
        <title>The Global Catalogue of Microorganisms (GCM) 10K type strain sequencing project: providing services to taxonomists for standard genome sequencing and annotation.</title>
        <authorList>
            <consortium name="The Broad Institute Genomics Platform"/>
            <consortium name="The Broad Institute Genome Sequencing Center for Infectious Disease"/>
            <person name="Wu L."/>
            <person name="Ma J."/>
        </authorList>
    </citation>
    <scope>NUCLEOTIDE SEQUENCE [LARGE SCALE GENOMIC DNA]</scope>
    <source>
        <strain evidence="5">JCM 3399</strain>
    </source>
</reference>
<dbReference type="InterPro" id="IPR001296">
    <property type="entry name" value="Glyco_trans_1"/>
</dbReference>
<organism evidence="4 5">
    <name type="scientific">Streptomyces albospinus</name>
    <dbReference type="NCBI Taxonomy" id="285515"/>
    <lineage>
        <taxon>Bacteria</taxon>
        <taxon>Bacillati</taxon>
        <taxon>Actinomycetota</taxon>
        <taxon>Actinomycetes</taxon>
        <taxon>Kitasatosporales</taxon>
        <taxon>Streptomycetaceae</taxon>
        <taxon>Streptomyces</taxon>
    </lineage>
</organism>
<dbReference type="Proteomes" id="UP000654471">
    <property type="component" value="Unassembled WGS sequence"/>
</dbReference>
<evidence type="ECO:0000256" key="2">
    <source>
        <dbReference type="ARBA" id="ARBA00022679"/>
    </source>
</evidence>
<dbReference type="PANTHER" id="PTHR12526">
    <property type="entry name" value="GLYCOSYLTRANSFERASE"/>
    <property type="match status" value="1"/>
</dbReference>
<dbReference type="EMBL" id="BMRP01000046">
    <property type="protein sequence ID" value="GGU94786.1"/>
    <property type="molecule type" value="Genomic_DNA"/>
</dbReference>
<dbReference type="SUPFAM" id="SSF53756">
    <property type="entry name" value="UDP-Glycosyltransferase/glycogen phosphorylase"/>
    <property type="match status" value="1"/>
</dbReference>
<evidence type="ECO:0000313" key="4">
    <source>
        <dbReference type="EMBL" id="GGU94786.1"/>
    </source>
</evidence>
<dbReference type="PANTHER" id="PTHR12526:SF630">
    <property type="entry name" value="GLYCOSYLTRANSFERASE"/>
    <property type="match status" value="1"/>
</dbReference>
<feature type="domain" description="Glycosyl transferase family 1" evidence="3">
    <location>
        <begin position="207"/>
        <end position="366"/>
    </location>
</feature>